<dbReference type="InterPro" id="IPR039424">
    <property type="entry name" value="SBP_5"/>
</dbReference>
<dbReference type="OrthoDB" id="9773508at2"/>
<dbReference type="Gene3D" id="3.10.105.10">
    <property type="entry name" value="Dipeptide-binding Protein, Domain 3"/>
    <property type="match status" value="1"/>
</dbReference>
<feature type="domain" description="Solute-binding protein family 5" evidence="4">
    <location>
        <begin position="76"/>
        <end position="416"/>
    </location>
</feature>
<keyword evidence="6" id="KW-1185">Reference proteome</keyword>
<feature type="chain" id="PRO_5010586443" evidence="3">
    <location>
        <begin position="25"/>
        <end position="534"/>
    </location>
</feature>
<organism evidence="5 6">
    <name type="scientific">Enhydrobacter aerosaccus</name>
    <dbReference type="NCBI Taxonomy" id="225324"/>
    <lineage>
        <taxon>Bacteria</taxon>
        <taxon>Pseudomonadati</taxon>
        <taxon>Pseudomonadota</taxon>
        <taxon>Alphaproteobacteria</taxon>
        <taxon>Hyphomicrobiales</taxon>
        <taxon>Enhydrobacter</taxon>
    </lineage>
</organism>
<dbReference type="CDD" id="cd08495">
    <property type="entry name" value="PBP2_NikA_DppA_OppA_like_8"/>
    <property type="match status" value="1"/>
</dbReference>
<evidence type="ECO:0000256" key="2">
    <source>
        <dbReference type="ARBA" id="ARBA00005695"/>
    </source>
</evidence>
<dbReference type="GO" id="GO:0030288">
    <property type="term" value="C:outer membrane-bounded periplasmic space"/>
    <property type="evidence" value="ECO:0007669"/>
    <property type="project" value="UniProtKB-ARBA"/>
</dbReference>
<dbReference type="GO" id="GO:0043190">
    <property type="term" value="C:ATP-binding cassette (ABC) transporter complex"/>
    <property type="evidence" value="ECO:0007669"/>
    <property type="project" value="InterPro"/>
</dbReference>
<dbReference type="InterPro" id="IPR000914">
    <property type="entry name" value="SBP_5_dom"/>
</dbReference>
<evidence type="ECO:0000256" key="3">
    <source>
        <dbReference type="SAM" id="SignalP"/>
    </source>
</evidence>
<dbReference type="Proteomes" id="UP000190092">
    <property type="component" value="Unassembled WGS sequence"/>
</dbReference>
<dbReference type="Pfam" id="PF00496">
    <property type="entry name" value="SBP_bac_5"/>
    <property type="match status" value="1"/>
</dbReference>
<dbReference type="Gene3D" id="3.40.190.10">
    <property type="entry name" value="Periplasmic binding protein-like II"/>
    <property type="match status" value="1"/>
</dbReference>
<dbReference type="SUPFAM" id="SSF53850">
    <property type="entry name" value="Periplasmic binding protein-like II"/>
    <property type="match status" value="1"/>
</dbReference>
<evidence type="ECO:0000313" key="6">
    <source>
        <dbReference type="Proteomes" id="UP000190092"/>
    </source>
</evidence>
<dbReference type="AlphaFoldDB" id="A0A1T4QIH6"/>
<dbReference type="GO" id="GO:1904680">
    <property type="term" value="F:peptide transmembrane transporter activity"/>
    <property type="evidence" value="ECO:0007669"/>
    <property type="project" value="TreeGrafter"/>
</dbReference>
<dbReference type="Gene3D" id="3.90.76.10">
    <property type="entry name" value="Dipeptide-binding Protein, Domain 1"/>
    <property type="match status" value="1"/>
</dbReference>
<dbReference type="STRING" id="225324.SAMN02745126_03250"/>
<evidence type="ECO:0000256" key="1">
    <source>
        <dbReference type="ARBA" id="ARBA00004418"/>
    </source>
</evidence>
<comment type="subcellular location">
    <subcellularLocation>
        <location evidence="1">Periplasm</location>
    </subcellularLocation>
</comment>
<dbReference type="PIRSF" id="PIRSF002741">
    <property type="entry name" value="MppA"/>
    <property type="match status" value="1"/>
</dbReference>
<accession>A0A1T4QIH6</accession>
<reference evidence="6" key="1">
    <citation type="submission" date="2017-02" db="EMBL/GenBank/DDBJ databases">
        <authorList>
            <person name="Varghese N."/>
            <person name="Submissions S."/>
        </authorList>
    </citation>
    <scope>NUCLEOTIDE SEQUENCE [LARGE SCALE GENOMIC DNA]</scope>
    <source>
        <strain evidence="6">ATCC 27094</strain>
    </source>
</reference>
<keyword evidence="3" id="KW-0732">Signal</keyword>
<evidence type="ECO:0000313" key="5">
    <source>
        <dbReference type="EMBL" id="SKA03504.1"/>
    </source>
</evidence>
<evidence type="ECO:0000259" key="4">
    <source>
        <dbReference type="Pfam" id="PF00496"/>
    </source>
</evidence>
<dbReference type="GO" id="GO:0015833">
    <property type="term" value="P:peptide transport"/>
    <property type="evidence" value="ECO:0007669"/>
    <property type="project" value="TreeGrafter"/>
</dbReference>
<gene>
    <name evidence="5" type="ORF">SAMN02745126_03250</name>
</gene>
<feature type="signal peptide" evidence="3">
    <location>
        <begin position="1"/>
        <end position="24"/>
    </location>
</feature>
<comment type="similarity">
    <text evidence="2">Belongs to the bacterial solute-binding protein 5 family.</text>
</comment>
<dbReference type="PANTHER" id="PTHR30290">
    <property type="entry name" value="PERIPLASMIC BINDING COMPONENT OF ABC TRANSPORTER"/>
    <property type="match status" value="1"/>
</dbReference>
<dbReference type="EMBL" id="FUWJ01000003">
    <property type="protein sequence ID" value="SKA03504.1"/>
    <property type="molecule type" value="Genomic_DNA"/>
</dbReference>
<proteinExistence type="inferred from homology"/>
<protein>
    <submittedName>
        <fullName evidence="5">ABC-type transport system, substrate-binding protein</fullName>
    </submittedName>
</protein>
<dbReference type="RefSeq" id="WP_085934945.1">
    <property type="nucleotide sequence ID" value="NZ_FUWJ01000003.1"/>
</dbReference>
<name>A0A1T4QIH6_9HYPH</name>
<dbReference type="PANTHER" id="PTHR30290:SF83">
    <property type="entry name" value="ABC TRANSPORTER SUBSTRATE-BINDING PROTEIN"/>
    <property type="match status" value="1"/>
</dbReference>
<dbReference type="InterPro" id="IPR030678">
    <property type="entry name" value="Peptide/Ni-bd"/>
</dbReference>
<sequence length="534" mass="59677">MLHRLRAVAAGFGLLIISSMPALSQGTLRIGMTAADVPLTTGQPDQGFEGYRFAGYTIYDALVNWDLSKADVIADIKPGLATEWKPVEGDPKRWIFKLREGVKFQDSTDFDADAVIWNLDKILNDKSPQFDSKQLAQVRARIPTLVGYKKIDKYTVELATKVVNALFPYDMSYVFYSSPANWEAQGRDWNKVALHPVGTGPFKVDRVVPRERLELSRFDGYWDKARVPKLDKVILFPMPEAATRTAALLAGQIDWIEVPAPDAIARLKQGGMTIVTNKYPHNWAYQPSMIEGSPWTDIRVRKAANLAIDRAGLAKLLGGTMIEAKGHVYPGHPWFGHPDFDIKYDPEEAKKLLKEAGYGPNKKPKIKIAISTSGSGQMQPLPMNEYVQENLNAVGFDCSFEVMEWNALVTFSFQPVTGDAAQKAGVNAINISRALVDPYSGFTRLMHSNYVPPVGANWGILKDPKLDGMIEKVQTTFDKAEQTKAMIDIHNYIVDQAYWIWIAHDLNPRAMSPKVKGFVQAQSWFQDLTPVSIQ</sequence>